<dbReference type="EMBL" id="JBHTHU010000001">
    <property type="protein sequence ID" value="MFD0748563.1"/>
    <property type="molecule type" value="Genomic_DNA"/>
</dbReference>
<protein>
    <submittedName>
        <fullName evidence="1">RHS repeat domain-containing protein</fullName>
    </submittedName>
</protein>
<gene>
    <name evidence="1" type="ORF">ACFQZS_00320</name>
</gene>
<organism evidence="1 2">
    <name type="scientific">Mucilaginibacter calamicampi</name>
    <dbReference type="NCBI Taxonomy" id="1302352"/>
    <lineage>
        <taxon>Bacteria</taxon>
        <taxon>Pseudomonadati</taxon>
        <taxon>Bacteroidota</taxon>
        <taxon>Sphingobacteriia</taxon>
        <taxon>Sphingobacteriales</taxon>
        <taxon>Sphingobacteriaceae</taxon>
        <taxon>Mucilaginibacter</taxon>
    </lineage>
</organism>
<keyword evidence="2" id="KW-1185">Reference proteome</keyword>
<evidence type="ECO:0000313" key="2">
    <source>
        <dbReference type="Proteomes" id="UP001596958"/>
    </source>
</evidence>
<name>A0ABW2YT12_9SPHI</name>
<accession>A0ABW2YT12</accession>
<dbReference type="Pfam" id="PF05593">
    <property type="entry name" value="RHS_repeat"/>
    <property type="match status" value="1"/>
</dbReference>
<dbReference type="InterPro" id="IPR006530">
    <property type="entry name" value="YD"/>
</dbReference>
<dbReference type="NCBIfam" id="TIGR01643">
    <property type="entry name" value="YD_repeat_2x"/>
    <property type="match status" value="1"/>
</dbReference>
<dbReference type="Gene3D" id="2.180.10.10">
    <property type="entry name" value="RHS repeat-associated core"/>
    <property type="match status" value="1"/>
</dbReference>
<dbReference type="PROSITE" id="PS51257">
    <property type="entry name" value="PROKAR_LIPOPROTEIN"/>
    <property type="match status" value="1"/>
</dbReference>
<evidence type="ECO:0000313" key="1">
    <source>
        <dbReference type="EMBL" id="MFD0748563.1"/>
    </source>
</evidence>
<reference evidence="2" key="1">
    <citation type="journal article" date="2019" name="Int. J. Syst. Evol. Microbiol.">
        <title>The Global Catalogue of Microorganisms (GCM) 10K type strain sequencing project: providing services to taxonomists for standard genome sequencing and annotation.</title>
        <authorList>
            <consortium name="The Broad Institute Genomics Platform"/>
            <consortium name="The Broad Institute Genome Sequencing Center for Infectious Disease"/>
            <person name="Wu L."/>
            <person name="Ma J."/>
        </authorList>
    </citation>
    <scope>NUCLEOTIDE SEQUENCE [LARGE SCALE GENOMIC DNA]</scope>
    <source>
        <strain evidence="2">CCUG 63418</strain>
    </source>
</reference>
<proteinExistence type="predicted"/>
<dbReference type="InterPro" id="IPR031325">
    <property type="entry name" value="RHS_repeat"/>
</dbReference>
<dbReference type="RefSeq" id="WP_377095960.1">
    <property type="nucleotide sequence ID" value="NZ_JBHTHU010000001.1"/>
</dbReference>
<comment type="caution">
    <text evidence="1">The sequence shown here is derived from an EMBL/GenBank/DDBJ whole genome shotgun (WGS) entry which is preliminary data.</text>
</comment>
<sequence length="278" mass="32048">MKFGILLTAFIIFGLSGCKKDGNSNSYKKIRSITGYMVPAEGPSYGQRFIADEEVFDEEGRLISSVKGALIYNQSNYFNPKTYTYQDGRLIETKDAGETRNEYKYTNNLLTQVDIYYGDNYMVKSLAGKEVYFYDSQNRKIKATFFSYRPGYGRNPPPPNPNGYTYTYEYNAANLLTKETDEGGSVNAYEYDAHKNLTKITYSNTYTPGTVYVNETHTYKYDFKDRVIEDIQTDYLGASVKIETVFDFDGRIQTKNVFKSFSGQYYLASAITYEYKYY</sequence>
<dbReference type="Proteomes" id="UP001596958">
    <property type="component" value="Unassembled WGS sequence"/>
</dbReference>